<evidence type="ECO:0000259" key="11">
    <source>
        <dbReference type="SMART" id="SM01390"/>
    </source>
</evidence>
<dbReference type="InterPro" id="IPR002942">
    <property type="entry name" value="S4_RNA-bd"/>
</dbReference>
<dbReference type="InterPro" id="IPR018079">
    <property type="entry name" value="Ribosomal_uS4_CS"/>
</dbReference>
<comment type="function">
    <text evidence="7">One of the primary rRNA binding proteins, it binds directly to 16S rRNA where it nucleates assembly of the body of the 30S subunit.</text>
</comment>
<dbReference type="EMBL" id="FODF01000006">
    <property type="protein sequence ID" value="SEN59055.1"/>
    <property type="molecule type" value="Genomic_DNA"/>
</dbReference>
<evidence type="ECO:0000256" key="7">
    <source>
        <dbReference type="HAMAP-Rule" id="MF_01306"/>
    </source>
</evidence>
<comment type="function">
    <text evidence="7">With S5 and S12 plays an important role in translational accuracy.</text>
</comment>
<dbReference type="CDD" id="cd00165">
    <property type="entry name" value="S4"/>
    <property type="match status" value="1"/>
</dbReference>
<keyword evidence="4 7" id="KW-0689">Ribosomal protein</keyword>
<reference evidence="12 13" key="1">
    <citation type="submission" date="2016-10" db="EMBL/GenBank/DDBJ databases">
        <authorList>
            <person name="de Groot N.N."/>
        </authorList>
    </citation>
    <scope>NUCLEOTIDE SEQUENCE [LARGE SCALE GENOMIC DNA]</scope>
    <source>
        <strain evidence="12 13">Calf135</strain>
    </source>
</reference>
<gene>
    <name evidence="7" type="primary">rpsD</name>
    <name evidence="12" type="ORF">SAMN05216454_10669</name>
</gene>
<name>A0A1H8HSS0_9FIRM</name>
<dbReference type="OrthoDB" id="9803672at2"/>
<dbReference type="GO" id="GO:0015935">
    <property type="term" value="C:small ribosomal subunit"/>
    <property type="evidence" value="ECO:0007669"/>
    <property type="project" value="InterPro"/>
</dbReference>
<dbReference type="InterPro" id="IPR022801">
    <property type="entry name" value="Ribosomal_uS4"/>
</dbReference>
<dbReference type="GO" id="GO:0042274">
    <property type="term" value="P:ribosomal small subunit biogenesis"/>
    <property type="evidence" value="ECO:0007669"/>
    <property type="project" value="TreeGrafter"/>
</dbReference>
<dbReference type="InterPro" id="IPR001912">
    <property type="entry name" value="Ribosomal_uS4_N"/>
</dbReference>
<dbReference type="InterPro" id="IPR036986">
    <property type="entry name" value="S4_RNA-bd_sf"/>
</dbReference>
<dbReference type="SUPFAM" id="SSF55174">
    <property type="entry name" value="Alpha-L RNA-binding motif"/>
    <property type="match status" value="1"/>
</dbReference>
<dbReference type="PANTHER" id="PTHR11831:SF4">
    <property type="entry name" value="SMALL RIBOSOMAL SUBUNIT PROTEIN US4M"/>
    <property type="match status" value="1"/>
</dbReference>
<dbReference type="SMART" id="SM00363">
    <property type="entry name" value="S4"/>
    <property type="match status" value="1"/>
</dbReference>
<evidence type="ECO:0000256" key="9">
    <source>
        <dbReference type="SAM" id="MobiDB-lite"/>
    </source>
</evidence>
<dbReference type="NCBIfam" id="NF003717">
    <property type="entry name" value="PRK05327.1"/>
    <property type="match status" value="1"/>
</dbReference>
<keyword evidence="13" id="KW-1185">Reference proteome</keyword>
<keyword evidence="2 7" id="KW-0699">rRNA-binding</keyword>
<dbReference type="Pfam" id="PF00163">
    <property type="entry name" value="Ribosomal_S4"/>
    <property type="match status" value="1"/>
</dbReference>
<dbReference type="GO" id="GO:0006412">
    <property type="term" value="P:translation"/>
    <property type="evidence" value="ECO:0007669"/>
    <property type="project" value="UniProtKB-UniRule"/>
</dbReference>
<proteinExistence type="inferred from homology"/>
<dbReference type="SMART" id="SM01390">
    <property type="entry name" value="Ribosomal_S4"/>
    <property type="match status" value="1"/>
</dbReference>
<dbReference type="GO" id="GO:0019843">
    <property type="term" value="F:rRNA binding"/>
    <property type="evidence" value="ECO:0007669"/>
    <property type="project" value="UniProtKB-UniRule"/>
</dbReference>
<dbReference type="InterPro" id="IPR005709">
    <property type="entry name" value="Ribosomal_uS4_bac-type"/>
</dbReference>
<feature type="domain" description="RNA-binding S4" evidence="10">
    <location>
        <begin position="89"/>
        <end position="153"/>
    </location>
</feature>
<dbReference type="PANTHER" id="PTHR11831">
    <property type="entry name" value="30S 40S RIBOSOMAL PROTEIN"/>
    <property type="match status" value="1"/>
</dbReference>
<dbReference type="Gene3D" id="1.10.1050.10">
    <property type="entry name" value="Ribosomal Protein S4 Delta 41, Chain A, domain 1"/>
    <property type="match status" value="1"/>
</dbReference>
<keyword evidence="3 7" id="KW-0694">RNA-binding</keyword>
<dbReference type="AlphaFoldDB" id="A0A1H8HSS0"/>
<dbReference type="FunFam" id="3.10.290.10:FF:000001">
    <property type="entry name" value="30S ribosomal protein S4"/>
    <property type="match status" value="1"/>
</dbReference>
<feature type="region of interest" description="Disordered" evidence="9">
    <location>
        <begin position="23"/>
        <end position="42"/>
    </location>
</feature>
<dbReference type="RefSeq" id="WP_091975360.1">
    <property type="nucleotide sequence ID" value="NZ_CAUWDX010000042.1"/>
</dbReference>
<comment type="subunit">
    <text evidence="7">Part of the 30S ribosomal subunit. Contacts protein S5. The interaction surface between S4 and S5 is involved in control of translational fidelity.</text>
</comment>
<dbReference type="GO" id="GO:0003735">
    <property type="term" value="F:structural constituent of ribosome"/>
    <property type="evidence" value="ECO:0007669"/>
    <property type="project" value="InterPro"/>
</dbReference>
<dbReference type="HAMAP" id="MF_01306_B">
    <property type="entry name" value="Ribosomal_uS4_B"/>
    <property type="match status" value="1"/>
</dbReference>
<evidence type="ECO:0000256" key="3">
    <source>
        <dbReference type="ARBA" id="ARBA00022884"/>
    </source>
</evidence>
<comment type="similarity">
    <text evidence="1 7 8">Belongs to the universal ribosomal protein uS4 family.</text>
</comment>
<evidence type="ECO:0000256" key="2">
    <source>
        <dbReference type="ARBA" id="ARBA00022730"/>
    </source>
</evidence>
<dbReference type="STRING" id="215200.SAMN05216454_10669"/>
<dbReference type="Pfam" id="PF01479">
    <property type="entry name" value="S4"/>
    <property type="match status" value="1"/>
</dbReference>
<organism evidence="12 13">
    <name type="scientific">Peptostreptococcus russellii</name>
    <dbReference type="NCBI Taxonomy" id="215200"/>
    <lineage>
        <taxon>Bacteria</taxon>
        <taxon>Bacillati</taxon>
        <taxon>Bacillota</taxon>
        <taxon>Clostridia</taxon>
        <taxon>Peptostreptococcales</taxon>
        <taxon>Peptostreptococcaceae</taxon>
        <taxon>Peptostreptococcus</taxon>
    </lineage>
</organism>
<dbReference type="PROSITE" id="PS50889">
    <property type="entry name" value="S4"/>
    <property type="match status" value="1"/>
</dbReference>
<dbReference type="PROSITE" id="PS00632">
    <property type="entry name" value="RIBOSOMAL_S4"/>
    <property type="match status" value="1"/>
</dbReference>
<feature type="domain" description="Small ribosomal subunit protein uS4 N-terminal" evidence="11">
    <location>
        <begin position="4"/>
        <end position="88"/>
    </location>
</feature>
<dbReference type="NCBIfam" id="TIGR01017">
    <property type="entry name" value="rpsD_bact"/>
    <property type="match status" value="1"/>
</dbReference>
<evidence type="ECO:0000259" key="10">
    <source>
        <dbReference type="SMART" id="SM00363"/>
    </source>
</evidence>
<accession>A0A1H8HSS0</accession>
<evidence type="ECO:0000256" key="5">
    <source>
        <dbReference type="ARBA" id="ARBA00023274"/>
    </source>
</evidence>
<keyword evidence="5 7" id="KW-0687">Ribonucleoprotein</keyword>
<evidence type="ECO:0000256" key="8">
    <source>
        <dbReference type="RuleBase" id="RU003699"/>
    </source>
</evidence>
<dbReference type="Gene3D" id="3.10.290.10">
    <property type="entry name" value="RNA-binding S4 domain"/>
    <property type="match status" value="1"/>
</dbReference>
<sequence>MSSITRGPKFKLSRRLGLNVCGHPKAMNRAGRGTARSDKKLSPYGQQLLEKQRLRAYYGVSEKQMRIYMKKAQKVQGQTGIALITTLERRLDNLVYRMGLANSVRQARQMVNHGHILVNGKKVDIPSFIVSVGDELQLREKSRTNELFKANFEAAALNECPYLTKNQEEFSAVLARMPEREEVPIEINDALVVEFYSKSSL</sequence>
<dbReference type="Proteomes" id="UP000199512">
    <property type="component" value="Unassembled WGS sequence"/>
</dbReference>
<evidence type="ECO:0000313" key="12">
    <source>
        <dbReference type="EMBL" id="SEN59055.1"/>
    </source>
</evidence>
<evidence type="ECO:0000256" key="6">
    <source>
        <dbReference type="ARBA" id="ARBA00035254"/>
    </source>
</evidence>
<protein>
    <recommendedName>
        <fullName evidence="6 7">Small ribosomal subunit protein uS4</fullName>
    </recommendedName>
</protein>
<evidence type="ECO:0000256" key="4">
    <source>
        <dbReference type="ARBA" id="ARBA00022980"/>
    </source>
</evidence>
<evidence type="ECO:0000256" key="1">
    <source>
        <dbReference type="ARBA" id="ARBA00007465"/>
    </source>
</evidence>
<evidence type="ECO:0000313" key="13">
    <source>
        <dbReference type="Proteomes" id="UP000199512"/>
    </source>
</evidence>